<reference evidence="3 4" key="1">
    <citation type="submission" date="2019-02" db="EMBL/GenBank/DDBJ databases">
        <title>Deep-cultivation of Planctomycetes and their phenomic and genomic characterization uncovers novel biology.</title>
        <authorList>
            <person name="Wiegand S."/>
            <person name="Jogler M."/>
            <person name="Boedeker C."/>
            <person name="Pinto D."/>
            <person name="Vollmers J."/>
            <person name="Rivas-Marin E."/>
            <person name="Kohn T."/>
            <person name="Peeters S.H."/>
            <person name="Heuer A."/>
            <person name="Rast P."/>
            <person name="Oberbeckmann S."/>
            <person name="Bunk B."/>
            <person name="Jeske O."/>
            <person name="Meyerdierks A."/>
            <person name="Storesund J.E."/>
            <person name="Kallscheuer N."/>
            <person name="Luecker S."/>
            <person name="Lage O.M."/>
            <person name="Pohl T."/>
            <person name="Merkel B.J."/>
            <person name="Hornburger P."/>
            <person name="Mueller R.-W."/>
            <person name="Bruemmer F."/>
            <person name="Labrenz M."/>
            <person name="Spormann A.M."/>
            <person name="Op Den Camp H."/>
            <person name="Overmann J."/>
            <person name="Amann R."/>
            <person name="Jetten M.S.M."/>
            <person name="Mascher T."/>
            <person name="Medema M.H."/>
            <person name="Devos D.P."/>
            <person name="Kaster A.-K."/>
            <person name="Ovreas L."/>
            <person name="Rohde M."/>
            <person name="Galperin M.Y."/>
            <person name="Jogler C."/>
        </authorList>
    </citation>
    <scope>NUCLEOTIDE SEQUENCE [LARGE SCALE GENOMIC DNA]</scope>
    <source>
        <strain evidence="3 4">Poly59</strain>
    </source>
</reference>
<evidence type="ECO:0000313" key="4">
    <source>
        <dbReference type="Proteomes" id="UP000317977"/>
    </source>
</evidence>
<proteinExistence type="predicted"/>
<keyword evidence="1" id="KW-0175">Coiled coil</keyword>
<dbReference type="Proteomes" id="UP000317977">
    <property type="component" value="Unassembled WGS sequence"/>
</dbReference>
<dbReference type="RefSeq" id="WP_146533714.1">
    <property type="nucleotide sequence ID" value="NZ_SJPX01000002.1"/>
</dbReference>
<feature type="coiled-coil region" evidence="1">
    <location>
        <begin position="146"/>
        <end position="244"/>
    </location>
</feature>
<keyword evidence="2" id="KW-1133">Transmembrane helix</keyword>
<evidence type="ECO:0000313" key="3">
    <source>
        <dbReference type="EMBL" id="TWU55538.1"/>
    </source>
</evidence>
<dbReference type="AlphaFoldDB" id="A0A5C6F2K4"/>
<sequence length="496" mass="54957">MVARDDSVIRGSLIACMIFLVLSVALNFFFWRSGNFLAQEAETTNARMQTISSTNQNMENQISRFKAMLGQEQFTQDQIDKMRESASDDPVMQAIEEQYIKDMSYFGSEVEPQDRSYPRLPEYLVNAIRDRNEQYANARGEATKIRTDAEAEIAIAQNSKQLAEQKADEANKKAATLEVAFDEDRARMNLEKENTRDKLNETVQDFGKFRSRAGAEAKKLTDDNERLLGTIDTQKTQLNRLRNDQFETTQGEVRYVVRGGNVCTINLGSADALRPNVTFGVIDADDIRLKDAKVKATIQITQIQGPHLALARVIATPEIKNPIIPGDKVYSPFWAPGRRVKIALAGEIDIDGDGRPDNDAIKGQIKAAGAEVAAEVSPSGSVTGKLDASVRFMVIGKDPELSETASDDPRNEAALRAIARVKDQANELGITVIPAWKLQSYLKAIDDTLTTPLGSAVRGDDFPPEPMKGRPRLPTDISEMYKERIDGDQKGNTILP</sequence>
<evidence type="ECO:0000256" key="2">
    <source>
        <dbReference type="SAM" id="Phobius"/>
    </source>
</evidence>
<dbReference type="OrthoDB" id="230112at2"/>
<keyword evidence="2" id="KW-0812">Transmembrane</keyword>
<feature type="transmembrane region" description="Helical" evidence="2">
    <location>
        <begin position="12"/>
        <end position="31"/>
    </location>
</feature>
<keyword evidence="4" id="KW-1185">Reference proteome</keyword>
<evidence type="ECO:0000256" key="1">
    <source>
        <dbReference type="SAM" id="Coils"/>
    </source>
</evidence>
<gene>
    <name evidence="3" type="ORF">Poly59_18380</name>
</gene>
<name>A0A5C6F2K4_9BACT</name>
<keyword evidence="2" id="KW-0472">Membrane</keyword>
<organism evidence="3 4">
    <name type="scientific">Rubripirellula reticaptiva</name>
    <dbReference type="NCBI Taxonomy" id="2528013"/>
    <lineage>
        <taxon>Bacteria</taxon>
        <taxon>Pseudomonadati</taxon>
        <taxon>Planctomycetota</taxon>
        <taxon>Planctomycetia</taxon>
        <taxon>Pirellulales</taxon>
        <taxon>Pirellulaceae</taxon>
        <taxon>Rubripirellula</taxon>
    </lineage>
</organism>
<dbReference type="EMBL" id="SJPX01000002">
    <property type="protein sequence ID" value="TWU55538.1"/>
    <property type="molecule type" value="Genomic_DNA"/>
</dbReference>
<accession>A0A5C6F2K4</accession>
<protein>
    <submittedName>
        <fullName evidence="3">Uncharacterized protein</fullName>
    </submittedName>
</protein>
<comment type="caution">
    <text evidence="3">The sequence shown here is derived from an EMBL/GenBank/DDBJ whole genome shotgun (WGS) entry which is preliminary data.</text>
</comment>